<gene>
    <name evidence="6" type="ORF">JZM60_10550</name>
</gene>
<evidence type="ECO:0000313" key="7">
    <source>
        <dbReference type="Proteomes" id="UP000663651"/>
    </source>
</evidence>
<evidence type="ECO:0000256" key="4">
    <source>
        <dbReference type="ARBA" id="ARBA00040194"/>
    </source>
</evidence>
<name>A0ABX7PZN0_9BACT</name>
<keyword evidence="2" id="KW-0378">Hydrolase</keyword>
<evidence type="ECO:0000313" key="6">
    <source>
        <dbReference type="EMBL" id="QSV44607.1"/>
    </source>
</evidence>
<feature type="domain" description="HNH" evidence="5">
    <location>
        <begin position="50"/>
        <end position="98"/>
    </location>
</feature>
<evidence type="ECO:0000256" key="1">
    <source>
        <dbReference type="ARBA" id="ARBA00022722"/>
    </source>
</evidence>
<dbReference type="InterPro" id="IPR002711">
    <property type="entry name" value="HNH"/>
</dbReference>
<evidence type="ECO:0000259" key="5">
    <source>
        <dbReference type="Pfam" id="PF01844"/>
    </source>
</evidence>
<dbReference type="Pfam" id="PF01844">
    <property type="entry name" value="HNH"/>
    <property type="match status" value="1"/>
</dbReference>
<evidence type="ECO:0000256" key="3">
    <source>
        <dbReference type="ARBA" id="ARBA00038412"/>
    </source>
</evidence>
<protein>
    <recommendedName>
        <fullName evidence="4">Putative HNH nuclease YajD</fullName>
    </recommendedName>
</protein>
<dbReference type="PANTHER" id="PTHR41286">
    <property type="entry name" value="HNH NUCLEASE YAJD-RELATED"/>
    <property type="match status" value="1"/>
</dbReference>
<dbReference type="Gene3D" id="1.10.30.50">
    <property type="match status" value="1"/>
</dbReference>
<dbReference type="InterPro" id="IPR003615">
    <property type="entry name" value="HNH_nuc"/>
</dbReference>
<sequence length="112" mass="12812">MGQTFRPRRPGSPPAKTQAELDEMVRRMRGEQSSPANYREQSLKIHGWICAKCGREFDLSNLHLLTVHHRDGNHHNNPPDGSNWENLCVWCHDDEHSRGVLGEYLKGGDGKR</sequence>
<dbReference type="CDD" id="cd00085">
    <property type="entry name" value="HNHc"/>
    <property type="match status" value="1"/>
</dbReference>
<keyword evidence="1" id="KW-0540">Nuclease</keyword>
<accession>A0ABX7PZN0</accession>
<dbReference type="RefSeq" id="WP_207162396.1">
    <property type="nucleotide sequence ID" value="NZ_CP071382.1"/>
</dbReference>
<dbReference type="NCBIfam" id="NF008448">
    <property type="entry name" value="PRK11295.1"/>
    <property type="match status" value="1"/>
</dbReference>
<reference evidence="6 7" key="1">
    <citation type="submission" date="2021-03" db="EMBL/GenBank/DDBJ databases">
        <title>Geobacter metallireducens gen. nov. sp. nov., a microorganism capable of coupling the complete oxidation of organic compounds to the reduction of iron and other metals.</title>
        <authorList>
            <person name="Li Y."/>
        </authorList>
    </citation>
    <scope>NUCLEOTIDE SEQUENCE [LARGE SCALE GENOMIC DNA]</scope>
    <source>
        <strain evidence="6 7">Jerry-YX</strain>
    </source>
</reference>
<comment type="similarity">
    <text evidence="3">Belongs to the HNH nuclease family.</text>
</comment>
<keyword evidence="7" id="KW-1185">Reference proteome</keyword>
<dbReference type="PANTHER" id="PTHR41286:SF1">
    <property type="entry name" value="HNH NUCLEASE YAJD-RELATED"/>
    <property type="match status" value="1"/>
</dbReference>
<organism evidence="6 7">
    <name type="scientific">Geobacter benzoatilyticus</name>
    <dbReference type="NCBI Taxonomy" id="2815309"/>
    <lineage>
        <taxon>Bacteria</taxon>
        <taxon>Pseudomonadati</taxon>
        <taxon>Thermodesulfobacteriota</taxon>
        <taxon>Desulfuromonadia</taxon>
        <taxon>Geobacterales</taxon>
        <taxon>Geobacteraceae</taxon>
        <taxon>Geobacter</taxon>
    </lineage>
</organism>
<dbReference type="Proteomes" id="UP000663651">
    <property type="component" value="Chromosome"/>
</dbReference>
<evidence type="ECO:0000256" key="2">
    <source>
        <dbReference type="ARBA" id="ARBA00022801"/>
    </source>
</evidence>
<dbReference type="EMBL" id="CP071382">
    <property type="protein sequence ID" value="QSV44607.1"/>
    <property type="molecule type" value="Genomic_DNA"/>
</dbReference>
<proteinExistence type="inferred from homology"/>